<dbReference type="InterPro" id="IPR045595">
    <property type="entry name" value="SufBD_N"/>
</dbReference>
<feature type="domain" description="SUF system FeS cluster assembly SufBD core" evidence="1">
    <location>
        <begin position="182"/>
        <end position="410"/>
    </location>
</feature>
<dbReference type="InterPro" id="IPR000825">
    <property type="entry name" value="SUF_FeS_clus_asmbl_SufBD_core"/>
</dbReference>
<evidence type="ECO:0000259" key="2">
    <source>
        <dbReference type="Pfam" id="PF19295"/>
    </source>
</evidence>
<proteinExistence type="predicted"/>
<sequence length="444" mass="48543">VSTETSVNLDTYLAQFELLQSTREAPASIRQMRQEAMTRFSQLGFPTTRLEDWRFTNVERIAKSQFELADEATVSAAQFEAFSFSTLSGPRLIFVNGRFAPALSNTDGATQTGVTVENLGHALTKKSVQLEPHLARLTSYRDRAFPALNTALWQDGAFVSVPNNTTLNEPIHLLFISTAPSKAAATYPRVLVVLGENSRSTVIEEYVSVNDSPHFTNAVTEIDIGPGSTLEHYKVLSENLAAYHVASSNLRLGRDSTTRSTSVTLGGSLVRNDIGALMRGEGAECTLNGLYLANSDQLVDSHTTIDHAVPHCNSHELYKGVLNGHGRSVFNGKIIVRIDAQKTDAKQTNQALLLSEDAQINTKPELEIFADDVKCTHGATVGQLADDALFYLRARGLDEAQARRVLIHAFANDVLSRISLDALRAYLETALLKQLPMKGLEARA</sequence>
<gene>
    <name evidence="3" type="ORF">METZ01_LOCUS73593</name>
</gene>
<accession>A0A381TY13</accession>
<dbReference type="AlphaFoldDB" id="A0A381TY13"/>
<dbReference type="InterPro" id="IPR011542">
    <property type="entry name" value="SUF_FeS_clus_asmbl_SufD"/>
</dbReference>
<dbReference type="NCBIfam" id="TIGR01981">
    <property type="entry name" value="sufD"/>
    <property type="match status" value="1"/>
</dbReference>
<dbReference type="PANTHER" id="PTHR43575:SF1">
    <property type="entry name" value="PROTEIN ABCI7, CHLOROPLASTIC"/>
    <property type="match status" value="1"/>
</dbReference>
<evidence type="ECO:0000313" key="3">
    <source>
        <dbReference type="EMBL" id="SVA20739.1"/>
    </source>
</evidence>
<evidence type="ECO:0008006" key="4">
    <source>
        <dbReference type="Google" id="ProtNLM"/>
    </source>
</evidence>
<name>A0A381TY13_9ZZZZ</name>
<dbReference type="PANTHER" id="PTHR43575">
    <property type="entry name" value="PROTEIN ABCI7, CHLOROPLASTIC"/>
    <property type="match status" value="1"/>
</dbReference>
<feature type="domain" description="SUF system FeS cluster assembly SufBD N-terminal" evidence="2">
    <location>
        <begin position="23"/>
        <end position="172"/>
    </location>
</feature>
<dbReference type="InterPro" id="IPR055346">
    <property type="entry name" value="Fe-S_cluster_assembly_SufBD"/>
</dbReference>
<evidence type="ECO:0000259" key="1">
    <source>
        <dbReference type="Pfam" id="PF01458"/>
    </source>
</evidence>
<dbReference type="GO" id="GO:0016226">
    <property type="term" value="P:iron-sulfur cluster assembly"/>
    <property type="evidence" value="ECO:0007669"/>
    <property type="project" value="InterPro"/>
</dbReference>
<organism evidence="3">
    <name type="scientific">marine metagenome</name>
    <dbReference type="NCBI Taxonomy" id="408172"/>
    <lineage>
        <taxon>unclassified sequences</taxon>
        <taxon>metagenomes</taxon>
        <taxon>ecological metagenomes</taxon>
    </lineage>
</organism>
<protein>
    <recommendedName>
        <fullName evidence="4">Fe-S cluster assembly protein SufD</fullName>
    </recommendedName>
</protein>
<reference evidence="3" key="1">
    <citation type="submission" date="2018-05" db="EMBL/GenBank/DDBJ databases">
        <authorList>
            <person name="Lanie J.A."/>
            <person name="Ng W.-L."/>
            <person name="Kazmierczak K.M."/>
            <person name="Andrzejewski T.M."/>
            <person name="Davidsen T.M."/>
            <person name="Wayne K.J."/>
            <person name="Tettelin H."/>
            <person name="Glass J.I."/>
            <person name="Rusch D."/>
            <person name="Podicherti R."/>
            <person name="Tsui H.-C.T."/>
            <person name="Winkler M.E."/>
        </authorList>
    </citation>
    <scope>NUCLEOTIDE SEQUENCE</scope>
</reference>
<dbReference type="EMBL" id="UINC01005346">
    <property type="protein sequence ID" value="SVA20739.1"/>
    <property type="molecule type" value="Genomic_DNA"/>
</dbReference>
<dbReference type="InterPro" id="IPR037284">
    <property type="entry name" value="SUF_FeS_clus_asmbl_SufBD_sf"/>
</dbReference>
<dbReference type="Pfam" id="PF01458">
    <property type="entry name" value="SUFBD_core"/>
    <property type="match status" value="1"/>
</dbReference>
<feature type="non-terminal residue" evidence="3">
    <location>
        <position position="1"/>
    </location>
</feature>
<dbReference type="Pfam" id="PF19295">
    <property type="entry name" value="SufBD_N"/>
    <property type="match status" value="1"/>
</dbReference>
<dbReference type="SUPFAM" id="SSF101960">
    <property type="entry name" value="Stabilizer of iron transporter SufD"/>
    <property type="match status" value="1"/>
</dbReference>